<dbReference type="EnsemblMetazoa" id="XM_790890">
    <property type="protein sequence ID" value="XP_795983"/>
    <property type="gene ID" value="LOC115917938"/>
</dbReference>
<dbReference type="CDD" id="cd00037">
    <property type="entry name" value="CLECT"/>
    <property type="match status" value="1"/>
</dbReference>
<keyword evidence="2" id="KW-0732">Signal</keyword>
<dbReference type="PANTHER" id="PTHR22802">
    <property type="entry name" value="C-TYPE LECTIN SUPERFAMILY MEMBER"/>
    <property type="match status" value="1"/>
</dbReference>
<evidence type="ECO:0000259" key="3">
    <source>
        <dbReference type="PROSITE" id="PS50041"/>
    </source>
</evidence>
<dbReference type="GeneID" id="115917938"/>
<dbReference type="InParanoid" id="A0A7M7RHE7"/>
<protein>
    <recommendedName>
        <fullName evidence="3">C-type lectin domain-containing protein</fullName>
    </recommendedName>
</protein>
<dbReference type="KEGG" id="spu:115917938"/>
<dbReference type="Proteomes" id="UP000007110">
    <property type="component" value="Unassembled WGS sequence"/>
</dbReference>
<dbReference type="GO" id="GO:0009897">
    <property type="term" value="C:external side of plasma membrane"/>
    <property type="evidence" value="ECO:0000318"/>
    <property type="project" value="GO_Central"/>
</dbReference>
<accession>A0A7M7RHE7</accession>
<dbReference type="InterPro" id="IPR051004">
    <property type="entry name" value="DC-SIGN_domain-containing"/>
</dbReference>
<dbReference type="PANTHER" id="PTHR22802:SF379">
    <property type="entry name" value="CHONDROITIN SULFATE PROTEOGLYCAN 2 ISOFORM X1"/>
    <property type="match status" value="1"/>
</dbReference>
<evidence type="ECO:0000256" key="2">
    <source>
        <dbReference type="SAM" id="SignalP"/>
    </source>
</evidence>
<feature type="chain" id="PRO_5029459562" description="C-type lectin domain-containing protein" evidence="2">
    <location>
        <begin position="21"/>
        <end position="312"/>
    </location>
</feature>
<dbReference type="PROSITE" id="PS50041">
    <property type="entry name" value="C_TYPE_LECTIN_2"/>
    <property type="match status" value="1"/>
</dbReference>
<dbReference type="RefSeq" id="XP_795983.3">
    <property type="nucleotide sequence ID" value="XM_790890.5"/>
</dbReference>
<feature type="compositionally biased region" description="Low complexity" evidence="1">
    <location>
        <begin position="231"/>
        <end position="242"/>
    </location>
</feature>
<dbReference type="Gene3D" id="3.10.100.10">
    <property type="entry name" value="Mannose-Binding Protein A, subunit A"/>
    <property type="match status" value="1"/>
</dbReference>
<organism evidence="4 5">
    <name type="scientific">Strongylocentrotus purpuratus</name>
    <name type="common">Purple sea urchin</name>
    <dbReference type="NCBI Taxonomy" id="7668"/>
    <lineage>
        <taxon>Eukaryota</taxon>
        <taxon>Metazoa</taxon>
        <taxon>Echinodermata</taxon>
        <taxon>Eleutherozoa</taxon>
        <taxon>Echinozoa</taxon>
        <taxon>Echinoidea</taxon>
        <taxon>Euechinoidea</taxon>
        <taxon>Echinacea</taxon>
        <taxon>Camarodonta</taxon>
        <taxon>Echinidea</taxon>
        <taxon>Strongylocentrotidae</taxon>
        <taxon>Strongylocentrotus</taxon>
    </lineage>
</organism>
<dbReference type="OMA" id="RTETCAK"/>
<proteinExistence type="predicted"/>
<reference evidence="4" key="2">
    <citation type="submission" date="2021-01" db="UniProtKB">
        <authorList>
            <consortium name="EnsemblMetazoa"/>
        </authorList>
    </citation>
    <scope>IDENTIFICATION</scope>
</reference>
<feature type="region of interest" description="Disordered" evidence="1">
    <location>
        <begin position="231"/>
        <end position="264"/>
    </location>
</feature>
<dbReference type="SUPFAM" id="SSF56436">
    <property type="entry name" value="C-type lectin-like"/>
    <property type="match status" value="1"/>
</dbReference>
<dbReference type="Pfam" id="PF00059">
    <property type="entry name" value="Lectin_C"/>
    <property type="match status" value="1"/>
</dbReference>
<name>A0A7M7RHE7_STRPU</name>
<dbReference type="InterPro" id="IPR016186">
    <property type="entry name" value="C-type_lectin-like/link_sf"/>
</dbReference>
<dbReference type="InterPro" id="IPR001304">
    <property type="entry name" value="C-type_lectin-like"/>
</dbReference>
<evidence type="ECO:0000313" key="5">
    <source>
        <dbReference type="Proteomes" id="UP000007110"/>
    </source>
</evidence>
<feature type="domain" description="C-type lectin" evidence="3">
    <location>
        <begin position="108"/>
        <end position="182"/>
    </location>
</feature>
<feature type="compositionally biased region" description="Pro residues" evidence="1">
    <location>
        <begin position="243"/>
        <end position="253"/>
    </location>
</feature>
<feature type="region of interest" description="Disordered" evidence="1">
    <location>
        <begin position="26"/>
        <end position="57"/>
    </location>
</feature>
<evidence type="ECO:0000256" key="1">
    <source>
        <dbReference type="SAM" id="MobiDB-lite"/>
    </source>
</evidence>
<dbReference type="AlphaFoldDB" id="A0A7M7RHE7"/>
<dbReference type="GO" id="GO:0006955">
    <property type="term" value="P:immune response"/>
    <property type="evidence" value="ECO:0000318"/>
    <property type="project" value="GO_Central"/>
</dbReference>
<dbReference type="SMART" id="SM00034">
    <property type="entry name" value="CLECT"/>
    <property type="match status" value="1"/>
</dbReference>
<dbReference type="OrthoDB" id="6369810at2759"/>
<feature type="compositionally biased region" description="Basic and acidic residues" evidence="1">
    <location>
        <begin position="35"/>
        <end position="44"/>
    </location>
</feature>
<keyword evidence="5" id="KW-1185">Reference proteome</keyword>
<sequence length="312" mass="33969">MRGFIYVLVCAAALAAHSRAQLPGGGDPFYPGHGEPGHGHEWHHQPGAGGPVLGPVNPDPKRTETCAKFWVHEGNSCYLFDSGAFLRQVTASGPLIVNNENGLFQAAANMYCGQMHPGANLVTVNSLTENNFLYEWAVRMMVEPVPVWIGLHVGPTGLWQWYSGEPVTYTNWEGMRVPQAEPGLGAMIFDAEIANQVFNNQVEIAPQWVPEEAINDRHSIICEYHPSGITAATNAPTTDTPATDPPTTPPMTTAPPTAATTRSPVQFQNNPMNIVNRLTGGRFGGSLLHEVPQRQQMRPSNYKINPIYGVQP</sequence>
<dbReference type="InterPro" id="IPR016187">
    <property type="entry name" value="CTDL_fold"/>
</dbReference>
<feature type="signal peptide" evidence="2">
    <location>
        <begin position="1"/>
        <end position="20"/>
    </location>
</feature>
<evidence type="ECO:0000313" key="4">
    <source>
        <dbReference type="EnsemblMetazoa" id="XP_795983"/>
    </source>
</evidence>
<reference evidence="5" key="1">
    <citation type="submission" date="2015-02" db="EMBL/GenBank/DDBJ databases">
        <title>Genome sequencing for Strongylocentrotus purpuratus.</title>
        <authorList>
            <person name="Murali S."/>
            <person name="Liu Y."/>
            <person name="Vee V."/>
            <person name="English A."/>
            <person name="Wang M."/>
            <person name="Skinner E."/>
            <person name="Han Y."/>
            <person name="Muzny D.M."/>
            <person name="Worley K.C."/>
            <person name="Gibbs R.A."/>
        </authorList>
    </citation>
    <scope>NUCLEOTIDE SEQUENCE</scope>
</reference>
<dbReference type="GO" id="GO:0030246">
    <property type="term" value="F:carbohydrate binding"/>
    <property type="evidence" value="ECO:0000318"/>
    <property type="project" value="GO_Central"/>
</dbReference>
<dbReference type="GO" id="GO:0038187">
    <property type="term" value="F:pattern recognition receptor activity"/>
    <property type="evidence" value="ECO:0000318"/>
    <property type="project" value="GO_Central"/>
</dbReference>